<protein>
    <submittedName>
        <fullName evidence="1">Uncharacterized protein</fullName>
    </submittedName>
</protein>
<keyword evidence="2" id="KW-1185">Reference proteome</keyword>
<organism evidence="1 2">
    <name type="scientific">Albidovulum litorale</name>
    <dbReference type="NCBI Taxonomy" id="2984134"/>
    <lineage>
        <taxon>Bacteria</taxon>
        <taxon>Pseudomonadati</taxon>
        <taxon>Pseudomonadota</taxon>
        <taxon>Alphaproteobacteria</taxon>
        <taxon>Rhodobacterales</taxon>
        <taxon>Paracoccaceae</taxon>
        <taxon>Albidovulum</taxon>
    </lineage>
</organism>
<comment type="caution">
    <text evidence="1">The sequence shown here is derived from an EMBL/GenBank/DDBJ whole genome shotgun (WGS) entry which is preliminary data.</text>
</comment>
<sequence length="58" mass="6379">MTHTRPVQQPAVSGLVGREKFFENLPKKVTIGLQNAACELQFKPEIALPNSANAHFFG</sequence>
<dbReference type="Proteomes" id="UP001652564">
    <property type="component" value="Unassembled WGS sequence"/>
</dbReference>
<evidence type="ECO:0000313" key="2">
    <source>
        <dbReference type="Proteomes" id="UP001652564"/>
    </source>
</evidence>
<proteinExistence type="predicted"/>
<dbReference type="EMBL" id="JAOWKZ010000004">
    <property type="protein sequence ID" value="MCV2873851.1"/>
    <property type="molecule type" value="Genomic_DNA"/>
</dbReference>
<gene>
    <name evidence="1" type="ORF">OEZ71_16255</name>
</gene>
<name>A0ABT2ZRR4_9RHOB</name>
<accession>A0ABT2ZRR4</accession>
<evidence type="ECO:0000313" key="1">
    <source>
        <dbReference type="EMBL" id="MCV2873851.1"/>
    </source>
</evidence>
<reference evidence="1 2" key="1">
    <citation type="submission" date="2022-10" db="EMBL/GenBank/DDBJ databases">
        <title>Defluviimonas sp. nov., isolated from ocean surface sediments.</title>
        <authorList>
            <person name="He W."/>
            <person name="Wang L."/>
            <person name="Zhang D.-F."/>
        </authorList>
    </citation>
    <scope>NUCLEOTIDE SEQUENCE [LARGE SCALE GENOMIC DNA]</scope>
    <source>
        <strain evidence="1 2">WL0050</strain>
    </source>
</reference>
<dbReference type="RefSeq" id="WP_263741080.1">
    <property type="nucleotide sequence ID" value="NZ_JAOWKZ010000004.1"/>
</dbReference>